<keyword evidence="1" id="KW-0812">Transmembrane</keyword>
<protein>
    <submittedName>
        <fullName evidence="2">Uncharacterized protein</fullName>
    </submittedName>
</protein>
<proteinExistence type="predicted"/>
<organism evidence="2 3">
    <name type="scientific">Mytilus edulis</name>
    <name type="common">Blue mussel</name>
    <dbReference type="NCBI Taxonomy" id="6550"/>
    <lineage>
        <taxon>Eukaryota</taxon>
        <taxon>Metazoa</taxon>
        <taxon>Spiralia</taxon>
        <taxon>Lophotrochozoa</taxon>
        <taxon>Mollusca</taxon>
        <taxon>Bivalvia</taxon>
        <taxon>Autobranchia</taxon>
        <taxon>Pteriomorphia</taxon>
        <taxon>Mytilida</taxon>
        <taxon>Mytiloidea</taxon>
        <taxon>Mytilidae</taxon>
        <taxon>Mytilinae</taxon>
        <taxon>Mytilus</taxon>
    </lineage>
</organism>
<dbReference type="Gene3D" id="3.40.50.150">
    <property type="entry name" value="Vaccinia Virus protein VP39"/>
    <property type="match status" value="1"/>
</dbReference>
<gene>
    <name evidence="2" type="ORF">MEDL_52637</name>
</gene>
<dbReference type="EMBL" id="CAJPWZ010002555">
    <property type="protein sequence ID" value="CAG2240314.1"/>
    <property type="molecule type" value="Genomic_DNA"/>
</dbReference>
<dbReference type="OrthoDB" id="406773at2759"/>
<keyword evidence="3" id="KW-1185">Reference proteome</keyword>
<dbReference type="InterPro" id="IPR029063">
    <property type="entry name" value="SAM-dependent_MTases_sf"/>
</dbReference>
<keyword evidence="1" id="KW-0472">Membrane</keyword>
<dbReference type="Proteomes" id="UP000683360">
    <property type="component" value="Unassembled WGS sequence"/>
</dbReference>
<sequence>MVKLNVEHNDMPKLNVREVLILAACVFIGFNVFYLVAGSGDKTVVQSDNNVQVLSQGDTNVKRFEQDSAINVLPVIGSMPINSNITDVIRKQRNAVSAMLNKLSKRIGVLQCERKKGTAAAGGYCSRGGQHLGADKTLLPALSELLQGKNVASFGDGTGEYKTKLLGLGQIKSYDSYDGGPFTEEESKGNVKYMDLTIPHFGLPVYDWVVSIEVAEHIPKEYEEIFLDNIFRHANEGIILSWAVPGQGGLNHVNNKPIEYVIEVMNKHGFHRDDASSKLLQDASTFPHLKRNLYVYKRREIIKNLHILA</sequence>
<feature type="transmembrane region" description="Helical" evidence="1">
    <location>
        <begin position="20"/>
        <end position="37"/>
    </location>
</feature>
<accession>A0A8S3UDQ6</accession>
<dbReference type="AlphaFoldDB" id="A0A8S3UDQ6"/>
<evidence type="ECO:0000256" key="1">
    <source>
        <dbReference type="SAM" id="Phobius"/>
    </source>
</evidence>
<evidence type="ECO:0000313" key="2">
    <source>
        <dbReference type="EMBL" id="CAG2240314.1"/>
    </source>
</evidence>
<comment type="caution">
    <text evidence="2">The sequence shown here is derived from an EMBL/GenBank/DDBJ whole genome shotgun (WGS) entry which is preliminary data.</text>
</comment>
<keyword evidence="1" id="KW-1133">Transmembrane helix</keyword>
<evidence type="ECO:0000313" key="3">
    <source>
        <dbReference type="Proteomes" id="UP000683360"/>
    </source>
</evidence>
<dbReference type="SUPFAM" id="SSF53335">
    <property type="entry name" value="S-adenosyl-L-methionine-dependent methyltransferases"/>
    <property type="match status" value="1"/>
</dbReference>
<name>A0A8S3UDQ6_MYTED</name>
<reference evidence="2" key="1">
    <citation type="submission" date="2021-03" db="EMBL/GenBank/DDBJ databases">
        <authorList>
            <person name="Bekaert M."/>
        </authorList>
    </citation>
    <scope>NUCLEOTIDE SEQUENCE</scope>
</reference>